<evidence type="ECO:0000259" key="1">
    <source>
        <dbReference type="PROSITE" id="PS50011"/>
    </source>
</evidence>
<dbReference type="SMART" id="SM00220">
    <property type="entry name" value="S_TKc"/>
    <property type="match status" value="1"/>
</dbReference>
<evidence type="ECO:0000313" key="2">
    <source>
        <dbReference type="EMBL" id="QHU00173.1"/>
    </source>
</evidence>
<dbReference type="PROSITE" id="PS00108">
    <property type="entry name" value="PROTEIN_KINASE_ST"/>
    <property type="match status" value="1"/>
</dbReference>
<dbReference type="InterPro" id="IPR000719">
    <property type="entry name" value="Prot_kinase_dom"/>
</dbReference>
<reference evidence="2" key="1">
    <citation type="journal article" date="2020" name="Nature">
        <title>Giant virus diversity and host interactions through global metagenomics.</title>
        <authorList>
            <person name="Schulz F."/>
            <person name="Roux S."/>
            <person name="Paez-Espino D."/>
            <person name="Jungbluth S."/>
            <person name="Walsh D.A."/>
            <person name="Denef V.J."/>
            <person name="McMahon K.D."/>
            <person name="Konstantinidis K.T."/>
            <person name="Eloe-Fadrosh E.A."/>
            <person name="Kyrpides N.C."/>
            <person name="Woyke T."/>
        </authorList>
    </citation>
    <scope>NUCLEOTIDE SEQUENCE</scope>
    <source>
        <strain evidence="2">GVMAG-M-3300025860-12</strain>
    </source>
</reference>
<dbReference type="InterPro" id="IPR011009">
    <property type="entry name" value="Kinase-like_dom_sf"/>
</dbReference>
<dbReference type="PANTHER" id="PTHR24419:SF18">
    <property type="entry name" value="SERINE_THREONINE-PROTEIN KINASE HASPIN"/>
    <property type="match status" value="1"/>
</dbReference>
<dbReference type="Gene3D" id="1.10.510.10">
    <property type="entry name" value="Transferase(Phosphotransferase) domain 1"/>
    <property type="match status" value="1"/>
</dbReference>
<sequence length="397" mass="46891">MNNEDLKKKFNQIPHRLNVIQTMIEDKIVDSMMDFKNDRNQFKQDKFTTEDIRHIMPKKYIDFNKAIKDLGGKLLYIKSGSTGHTFKGIYPIDNNENKPNYAVKIVAYPRKENYGDMFNIKRPENAELLMIKLLSEFIITKQTPHIILPITTFNTSIKPFISLPKDNIVNNKKFDAFVKKYKKQEYYDNVSVLISEWANAGDLIDYIKKNYKSLKTKHWRGIFFQLISVLAIIQAKYPAFRHNDLKANNILIHKIPISNNNNKFKYKINGQIYIVPNIGIQIKLWDFDFACIPGVVDNNKVEAEWTNRLNVKPEQHKYYDVHYFFNTFTKKGFFPDFWTSELISDKVKDFVKRIIPDKLTKCSKKVTEKGRLLTNNEYLTPDQIIKEDPFFKIMRIE</sequence>
<dbReference type="GO" id="GO:0005737">
    <property type="term" value="C:cytoplasm"/>
    <property type="evidence" value="ECO:0007669"/>
    <property type="project" value="TreeGrafter"/>
</dbReference>
<dbReference type="GO" id="GO:0005524">
    <property type="term" value="F:ATP binding"/>
    <property type="evidence" value="ECO:0007669"/>
    <property type="project" value="InterPro"/>
</dbReference>
<dbReference type="EMBL" id="MN740324">
    <property type="protein sequence ID" value="QHU00173.1"/>
    <property type="molecule type" value="Genomic_DNA"/>
</dbReference>
<dbReference type="SUPFAM" id="SSF56112">
    <property type="entry name" value="Protein kinase-like (PK-like)"/>
    <property type="match status" value="1"/>
</dbReference>
<accession>A0A6C0J4D8</accession>
<dbReference type="GO" id="GO:0005634">
    <property type="term" value="C:nucleus"/>
    <property type="evidence" value="ECO:0007669"/>
    <property type="project" value="TreeGrafter"/>
</dbReference>
<dbReference type="GO" id="GO:0072354">
    <property type="term" value="F:histone H3T3 kinase activity"/>
    <property type="evidence" value="ECO:0007669"/>
    <property type="project" value="TreeGrafter"/>
</dbReference>
<feature type="domain" description="Protein kinase" evidence="1">
    <location>
        <begin position="71"/>
        <end position="397"/>
    </location>
</feature>
<dbReference type="InterPro" id="IPR008271">
    <property type="entry name" value="Ser/Thr_kinase_AS"/>
</dbReference>
<proteinExistence type="predicted"/>
<dbReference type="AlphaFoldDB" id="A0A6C0J4D8"/>
<organism evidence="2">
    <name type="scientific">viral metagenome</name>
    <dbReference type="NCBI Taxonomy" id="1070528"/>
    <lineage>
        <taxon>unclassified sequences</taxon>
        <taxon>metagenomes</taxon>
        <taxon>organismal metagenomes</taxon>
    </lineage>
</organism>
<dbReference type="PANTHER" id="PTHR24419">
    <property type="entry name" value="INTERLEUKIN-1 RECEPTOR-ASSOCIATED KINASE"/>
    <property type="match status" value="1"/>
</dbReference>
<dbReference type="GO" id="GO:0035556">
    <property type="term" value="P:intracellular signal transduction"/>
    <property type="evidence" value="ECO:0007669"/>
    <property type="project" value="TreeGrafter"/>
</dbReference>
<dbReference type="GO" id="GO:0000278">
    <property type="term" value="P:mitotic cell cycle"/>
    <property type="evidence" value="ECO:0007669"/>
    <property type="project" value="TreeGrafter"/>
</dbReference>
<name>A0A6C0J4D8_9ZZZZ</name>
<dbReference type="PROSITE" id="PS50011">
    <property type="entry name" value="PROTEIN_KINASE_DOM"/>
    <property type="match status" value="1"/>
</dbReference>
<protein>
    <recommendedName>
        <fullName evidence="1">Protein kinase domain-containing protein</fullName>
    </recommendedName>
</protein>